<dbReference type="AlphaFoldDB" id="A0A3M6TMZ1"/>
<dbReference type="PANTHER" id="PTHR15294">
    <property type="entry name" value="RETINOVIN-RELATED"/>
    <property type="match status" value="1"/>
</dbReference>
<keyword evidence="4" id="KW-1185">Reference proteome</keyword>
<dbReference type="PANTHER" id="PTHR15294:SF3">
    <property type="entry name" value="SUMO-SPECIFIC ISOPEPTIDASE USPL1"/>
    <property type="match status" value="1"/>
</dbReference>
<dbReference type="InterPro" id="IPR033505">
    <property type="entry name" value="USPL1"/>
</dbReference>
<dbReference type="GO" id="GO:0032183">
    <property type="term" value="F:SUMO binding"/>
    <property type="evidence" value="ECO:0007669"/>
    <property type="project" value="InterPro"/>
</dbReference>
<dbReference type="GO" id="GO:0016926">
    <property type="term" value="P:protein desumoylation"/>
    <property type="evidence" value="ECO:0007669"/>
    <property type="project" value="TreeGrafter"/>
</dbReference>
<gene>
    <name evidence="3" type="ORF">pdam_00014168</name>
</gene>
<dbReference type="EMBL" id="RCHS01003297">
    <property type="protein sequence ID" value="RMX42740.1"/>
    <property type="molecule type" value="Genomic_DNA"/>
</dbReference>
<feature type="compositionally biased region" description="Basic and acidic residues" evidence="1">
    <location>
        <begin position="527"/>
        <end position="541"/>
    </location>
</feature>
<reference evidence="3 4" key="1">
    <citation type="journal article" date="2018" name="Sci. Rep.">
        <title>Comparative analysis of the Pocillopora damicornis genome highlights role of immune system in coral evolution.</title>
        <authorList>
            <person name="Cunning R."/>
            <person name="Bay R.A."/>
            <person name="Gillette P."/>
            <person name="Baker A.C."/>
            <person name="Traylor-Knowles N."/>
        </authorList>
    </citation>
    <scope>NUCLEOTIDE SEQUENCE [LARGE SCALE GENOMIC DNA]</scope>
    <source>
        <strain evidence="3">RSMAS</strain>
        <tissue evidence="3">Whole animal</tissue>
    </source>
</reference>
<evidence type="ECO:0000259" key="2">
    <source>
        <dbReference type="PROSITE" id="PS50235"/>
    </source>
</evidence>
<dbReference type="SUPFAM" id="SSF54001">
    <property type="entry name" value="Cysteine proteinases"/>
    <property type="match status" value="1"/>
</dbReference>
<feature type="region of interest" description="Disordered" evidence="1">
    <location>
        <begin position="62"/>
        <end position="86"/>
    </location>
</feature>
<dbReference type="STRING" id="46731.A0A3M6TMZ1"/>
<feature type="domain" description="USP" evidence="2">
    <location>
        <begin position="94"/>
        <end position="353"/>
    </location>
</feature>
<dbReference type="GO" id="GO:0030576">
    <property type="term" value="P:Cajal body organization"/>
    <property type="evidence" value="ECO:0007669"/>
    <property type="project" value="InterPro"/>
</dbReference>
<dbReference type="OrthoDB" id="6160353at2759"/>
<dbReference type="InterPro" id="IPR038765">
    <property type="entry name" value="Papain-like_cys_pep_sf"/>
</dbReference>
<name>A0A3M6TMZ1_POCDA</name>
<evidence type="ECO:0000256" key="1">
    <source>
        <dbReference type="SAM" id="MobiDB-lite"/>
    </source>
</evidence>
<proteinExistence type="predicted"/>
<accession>A0A3M6TMZ1</accession>
<dbReference type="GO" id="GO:0015030">
    <property type="term" value="C:Cajal body"/>
    <property type="evidence" value="ECO:0007669"/>
    <property type="project" value="TreeGrafter"/>
</dbReference>
<feature type="region of interest" description="Disordered" evidence="1">
    <location>
        <begin position="527"/>
        <end position="573"/>
    </location>
</feature>
<dbReference type="InterPro" id="IPR028889">
    <property type="entry name" value="USP"/>
</dbReference>
<organism evidence="3 4">
    <name type="scientific">Pocillopora damicornis</name>
    <name type="common">Cauliflower coral</name>
    <name type="synonym">Millepora damicornis</name>
    <dbReference type="NCBI Taxonomy" id="46731"/>
    <lineage>
        <taxon>Eukaryota</taxon>
        <taxon>Metazoa</taxon>
        <taxon>Cnidaria</taxon>
        <taxon>Anthozoa</taxon>
        <taxon>Hexacorallia</taxon>
        <taxon>Scleractinia</taxon>
        <taxon>Astrocoeniina</taxon>
        <taxon>Pocilloporidae</taxon>
        <taxon>Pocillopora</taxon>
    </lineage>
</organism>
<evidence type="ECO:0000313" key="4">
    <source>
        <dbReference type="Proteomes" id="UP000275408"/>
    </source>
</evidence>
<dbReference type="Pfam" id="PF15499">
    <property type="entry name" value="Peptidase_C98"/>
    <property type="match status" value="1"/>
</dbReference>
<feature type="compositionally biased region" description="Polar residues" evidence="1">
    <location>
        <begin position="542"/>
        <end position="559"/>
    </location>
</feature>
<dbReference type="Proteomes" id="UP000275408">
    <property type="component" value="Unassembled WGS sequence"/>
</dbReference>
<dbReference type="PROSITE" id="PS50235">
    <property type="entry name" value="USP_3"/>
    <property type="match status" value="1"/>
</dbReference>
<dbReference type="InterPro" id="IPR028890">
    <property type="entry name" value="Peptidase_C98"/>
</dbReference>
<sequence length="642" mass="72754">MMERFCSLCQVNGLKRRLILFQLNLKEAILLCEDKDCVYPLGVAKNANLIVSRKATEVTSFSNLKRKRKKRPKQSESEEPENISPGSKAAEKILQWRNVDRLCWLNSLLSLLVNNVTVTTSLRNLMQKSDSLVRTLTESFNQAQELSSTSKEQAEVILKEIRGMIWTHLQPKMKCQLGVNDSPVAALPLLLQENDLVSERFLQVYHWEFRCSACGYQQIDKRKKHLVTFPNLAKDFSLQNLGFTRPCYRCNALDQESKLVYDRMPDCIFLHFEQGLKGGTYEDLDFDGECGRYSFSQFIQYKRNPDHFVCWTKDHEGKRWMELDDLKSPICSWSSSPPNVPLSEVHIAVWEKVSVVINPLIPPPKFKEISRTEVKTNHSAQPTQDTRFGKISSMPLLSIDCSATFAPSQDINKSLYSSPLNSPALSPSRSRTVLNLSLKTKSEQFEPYIPRKKRLVTQSSPNSPICISNSKLNSNGIAPQPFLTWQEVKEQNKKLSFDELQSDSGYSSPASVSSCGSLVICQSNKDVSVDEHQEGPHENGNEKQNVAGQNNYPNGTNLVSKSPDSSSRRRSSDLVCEVNPLDLADKLEHLLPDCLLDNLRDSEKNPRELAECRTIDSKETKLENIAQLSAQQDQFILDLLLT</sequence>
<protein>
    <recommendedName>
        <fullName evidence="2">USP domain-containing protein</fullName>
    </recommendedName>
</protein>
<comment type="caution">
    <text evidence="3">The sequence shown here is derived from an EMBL/GenBank/DDBJ whole genome shotgun (WGS) entry which is preliminary data.</text>
</comment>
<evidence type="ECO:0000313" key="3">
    <source>
        <dbReference type="EMBL" id="RMX42740.1"/>
    </source>
</evidence>